<feature type="site" description="Transition state stabilizer" evidence="9">
    <location>
        <position position="25"/>
    </location>
</feature>
<evidence type="ECO:0000313" key="12">
    <source>
        <dbReference type="Proteomes" id="UP000324974"/>
    </source>
</evidence>
<dbReference type="GO" id="GO:0042450">
    <property type="term" value="P:L-arginine biosynthetic process via ornithine"/>
    <property type="evidence" value="ECO:0007669"/>
    <property type="project" value="UniProtKB-UniRule"/>
</dbReference>
<dbReference type="GO" id="GO:0005524">
    <property type="term" value="F:ATP binding"/>
    <property type="evidence" value="ECO:0007669"/>
    <property type="project" value="UniProtKB-UniRule"/>
</dbReference>
<name>A0A5C1AHX8_9BACT</name>
<comment type="similarity">
    <text evidence="9">Belongs to the acetylglutamate kinase family. ArgB subfamily.</text>
</comment>
<dbReference type="Pfam" id="PF00696">
    <property type="entry name" value="AA_kinase"/>
    <property type="match status" value="1"/>
</dbReference>
<dbReference type="InterPro" id="IPR036393">
    <property type="entry name" value="AceGlu_kinase-like_sf"/>
</dbReference>
<evidence type="ECO:0000256" key="1">
    <source>
        <dbReference type="ARBA" id="ARBA00004828"/>
    </source>
</evidence>
<dbReference type="GO" id="GO:0003991">
    <property type="term" value="F:acetylglutamate kinase activity"/>
    <property type="evidence" value="ECO:0007669"/>
    <property type="project" value="UniProtKB-UniRule"/>
</dbReference>
<dbReference type="Gene3D" id="3.40.1160.10">
    <property type="entry name" value="Acetylglutamate kinase-like"/>
    <property type="match status" value="1"/>
</dbReference>
<evidence type="ECO:0000256" key="7">
    <source>
        <dbReference type="ARBA" id="ARBA00022840"/>
    </source>
</evidence>
<gene>
    <name evidence="9 11" type="primary">argB</name>
    <name evidence="11" type="ORF">PX52LOC_03528</name>
</gene>
<keyword evidence="3 9" id="KW-0028">Amino-acid biosynthesis</keyword>
<accession>A0A5C1AHX8</accession>
<dbReference type="PANTHER" id="PTHR23342">
    <property type="entry name" value="N-ACETYLGLUTAMATE SYNTHASE"/>
    <property type="match status" value="1"/>
</dbReference>
<evidence type="ECO:0000256" key="5">
    <source>
        <dbReference type="ARBA" id="ARBA00022741"/>
    </source>
</evidence>
<keyword evidence="2 9" id="KW-0055">Arginine biosynthesis</keyword>
<comment type="pathway">
    <text evidence="1 9">Amino-acid biosynthesis; L-arginine biosynthesis; N(2)-acetyl-L-ornithine from L-glutamate: step 2/4.</text>
</comment>
<dbReference type="EMBL" id="CP042425">
    <property type="protein sequence ID" value="QEL16568.1"/>
    <property type="molecule type" value="Genomic_DNA"/>
</dbReference>
<dbReference type="InterPro" id="IPR037528">
    <property type="entry name" value="ArgB"/>
</dbReference>
<dbReference type="NCBIfam" id="TIGR00761">
    <property type="entry name" value="argB"/>
    <property type="match status" value="1"/>
</dbReference>
<dbReference type="HAMAP" id="MF_00082">
    <property type="entry name" value="ArgB"/>
    <property type="match status" value="1"/>
</dbReference>
<comment type="function">
    <text evidence="9">Catalyzes the ATP-dependent phosphorylation of N-acetyl-L-glutamate.</text>
</comment>
<dbReference type="KEGG" id="lrs:PX52LOC_03528"/>
<dbReference type="AlphaFoldDB" id="A0A5C1AHX8"/>
<keyword evidence="12" id="KW-1185">Reference proteome</keyword>
<dbReference type="OrthoDB" id="9803155at2"/>
<evidence type="ECO:0000256" key="6">
    <source>
        <dbReference type="ARBA" id="ARBA00022777"/>
    </source>
</evidence>
<feature type="site" description="Transition state stabilizer" evidence="9">
    <location>
        <position position="245"/>
    </location>
</feature>
<keyword evidence="6 9" id="KW-0418">Kinase</keyword>
<feature type="domain" description="Aspartate/glutamate/uridylate kinase" evidence="10">
    <location>
        <begin position="21"/>
        <end position="264"/>
    </location>
</feature>
<protein>
    <recommendedName>
        <fullName evidence="9">Acetylglutamate kinase</fullName>
        <ecNumber evidence="9">2.7.2.8</ecNumber>
    </recommendedName>
    <alternativeName>
        <fullName evidence="9">N-acetyl-L-glutamate 5-phosphotransferase</fullName>
    </alternativeName>
    <alternativeName>
        <fullName evidence="9">NAG kinase</fullName>
        <shortName evidence="9">NAGK</shortName>
    </alternativeName>
</protein>
<feature type="binding site" evidence="9">
    <location>
        <position position="82"/>
    </location>
    <ligand>
        <name>substrate</name>
    </ligand>
</feature>
<dbReference type="UniPathway" id="UPA00068">
    <property type="reaction ID" value="UER00107"/>
</dbReference>
<dbReference type="PRINTS" id="PR00474">
    <property type="entry name" value="GLU5KINASE"/>
</dbReference>
<dbReference type="EC" id="2.7.2.8" evidence="9"/>
<dbReference type="InterPro" id="IPR001057">
    <property type="entry name" value="Glu/AcGlu_kinase"/>
</dbReference>
<evidence type="ECO:0000256" key="3">
    <source>
        <dbReference type="ARBA" id="ARBA00022605"/>
    </source>
</evidence>
<evidence type="ECO:0000256" key="4">
    <source>
        <dbReference type="ARBA" id="ARBA00022679"/>
    </source>
</evidence>
<keyword evidence="9" id="KW-0963">Cytoplasm</keyword>
<dbReference type="FunFam" id="3.40.1160.10:FF:000004">
    <property type="entry name" value="Acetylglutamate kinase"/>
    <property type="match status" value="1"/>
</dbReference>
<reference evidence="12" key="1">
    <citation type="submission" date="2019-08" db="EMBL/GenBank/DDBJ databases">
        <title>Limnoglobus roseus gen. nov., sp. nov., a novel freshwater planctomycete with a giant genome from the family Gemmataceae.</title>
        <authorList>
            <person name="Kulichevskaya I.S."/>
            <person name="Naumoff D.G."/>
            <person name="Miroshnikov K."/>
            <person name="Ivanova A."/>
            <person name="Philippov D.A."/>
            <person name="Hakobyan A."/>
            <person name="Rijpstra I.C."/>
            <person name="Sinninghe Damste J.S."/>
            <person name="Liesack W."/>
            <person name="Dedysh S.N."/>
        </authorList>
    </citation>
    <scope>NUCLEOTIDE SEQUENCE [LARGE SCALE GENOMIC DNA]</scope>
    <source>
        <strain evidence="12">PX52</strain>
    </source>
</reference>
<dbReference type="Proteomes" id="UP000324974">
    <property type="component" value="Chromosome"/>
</dbReference>
<dbReference type="InterPro" id="IPR001048">
    <property type="entry name" value="Asp/Glu/Uridylate_kinase"/>
</dbReference>
<organism evidence="11 12">
    <name type="scientific">Limnoglobus roseus</name>
    <dbReference type="NCBI Taxonomy" id="2598579"/>
    <lineage>
        <taxon>Bacteria</taxon>
        <taxon>Pseudomonadati</taxon>
        <taxon>Planctomycetota</taxon>
        <taxon>Planctomycetia</taxon>
        <taxon>Gemmatales</taxon>
        <taxon>Gemmataceae</taxon>
        <taxon>Limnoglobus</taxon>
    </lineage>
</organism>
<dbReference type="GO" id="GO:0005737">
    <property type="term" value="C:cytoplasm"/>
    <property type="evidence" value="ECO:0007669"/>
    <property type="project" value="UniProtKB-SubCell"/>
</dbReference>
<comment type="catalytic activity">
    <reaction evidence="8 9">
        <text>N-acetyl-L-glutamate + ATP = N-acetyl-L-glutamyl 5-phosphate + ADP</text>
        <dbReference type="Rhea" id="RHEA:14629"/>
        <dbReference type="ChEBI" id="CHEBI:30616"/>
        <dbReference type="ChEBI" id="CHEBI:44337"/>
        <dbReference type="ChEBI" id="CHEBI:57936"/>
        <dbReference type="ChEBI" id="CHEBI:456216"/>
        <dbReference type="EC" id="2.7.2.8"/>
    </reaction>
</comment>
<dbReference type="RefSeq" id="WP_149111281.1">
    <property type="nucleotide sequence ID" value="NZ_CP042425.1"/>
</dbReference>
<keyword evidence="4 9" id="KW-0808">Transferase</keyword>
<comment type="subcellular location">
    <subcellularLocation>
        <location evidence="9">Cytoplasm</location>
    </subcellularLocation>
</comment>
<proteinExistence type="inferred from homology"/>
<feature type="binding site" evidence="9">
    <location>
        <begin position="60"/>
        <end position="61"/>
    </location>
    <ligand>
        <name>substrate</name>
    </ligand>
</feature>
<evidence type="ECO:0000259" key="10">
    <source>
        <dbReference type="Pfam" id="PF00696"/>
    </source>
</evidence>
<evidence type="ECO:0000256" key="8">
    <source>
        <dbReference type="ARBA" id="ARBA00048141"/>
    </source>
</evidence>
<evidence type="ECO:0000313" key="11">
    <source>
        <dbReference type="EMBL" id="QEL16568.1"/>
    </source>
</evidence>
<dbReference type="PIRSF" id="PIRSF000728">
    <property type="entry name" value="NAGK"/>
    <property type="match status" value="1"/>
</dbReference>
<keyword evidence="7 9" id="KW-0067">ATP-binding</keyword>
<keyword evidence="5 9" id="KW-0547">Nucleotide-binding</keyword>
<dbReference type="PANTHER" id="PTHR23342:SF0">
    <property type="entry name" value="N-ACETYLGLUTAMATE SYNTHASE, MITOCHONDRIAL"/>
    <property type="match status" value="1"/>
</dbReference>
<sequence>MNSTAVLLKATARARELRGRVLVVKLGGSAMEDPAATRATLESVVALQTLGVRLVLVHGGGKPIDRAMAASGLTPKKVAGRRYTDAATLDIVVRVLCENINAEIVKGLNEHGGRAEGVADAAAFPISGEKLTLVGDDQLPIDLGFVGSPTVVDAAYLGDLLDAGLIPVIPSLCLREDGGWLNVNADTIASAVAGALRADATIFLTDTPGILRDKNDPNSRIETVSVKDAKQLIADRVIDGGMIPKVEACFEALAAGAKRAVILDGRVPHALLAEFVGEAIVGTQIVP</sequence>
<dbReference type="InterPro" id="IPR004662">
    <property type="entry name" value="AcgluKinase_fam"/>
</dbReference>
<evidence type="ECO:0000256" key="2">
    <source>
        <dbReference type="ARBA" id="ARBA00022571"/>
    </source>
</evidence>
<dbReference type="SUPFAM" id="SSF53633">
    <property type="entry name" value="Carbamate kinase-like"/>
    <property type="match status" value="1"/>
</dbReference>
<feature type="binding site" evidence="9">
    <location>
        <position position="182"/>
    </location>
    <ligand>
        <name>substrate</name>
    </ligand>
</feature>
<evidence type="ECO:0000256" key="9">
    <source>
        <dbReference type="HAMAP-Rule" id="MF_00082"/>
    </source>
</evidence>